<dbReference type="InterPro" id="IPR043129">
    <property type="entry name" value="ATPase_NBD"/>
</dbReference>
<protein>
    <submittedName>
        <fullName evidence="2">tRNA threonylcarbamoyladenosine biosynthesis protein TsaB</fullName>
    </submittedName>
</protein>
<dbReference type="InterPro" id="IPR022496">
    <property type="entry name" value="T6A_TsaB"/>
</dbReference>
<dbReference type="AlphaFoldDB" id="A0A4R6WWP6"/>
<accession>A0A4R6WWP6</accession>
<dbReference type="PANTHER" id="PTHR11735:SF11">
    <property type="entry name" value="TRNA THREONYLCARBAMOYLADENOSINE BIOSYNTHESIS PROTEIN TSAB"/>
    <property type="match status" value="1"/>
</dbReference>
<dbReference type="PANTHER" id="PTHR11735">
    <property type="entry name" value="TRNA N6-ADENOSINE THREONYLCARBAMOYLTRANSFERASE"/>
    <property type="match status" value="1"/>
</dbReference>
<dbReference type="GO" id="GO:0005829">
    <property type="term" value="C:cytosol"/>
    <property type="evidence" value="ECO:0007669"/>
    <property type="project" value="TreeGrafter"/>
</dbReference>
<dbReference type="RefSeq" id="WP_166644933.1">
    <property type="nucleotide sequence ID" value="NZ_SNYW01000002.1"/>
</dbReference>
<dbReference type="SUPFAM" id="SSF53067">
    <property type="entry name" value="Actin-like ATPase domain"/>
    <property type="match status" value="1"/>
</dbReference>
<dbReference type="InterPro" id="IPR000905">
    <property type="entry name" value="Gcp-like_dom"/>
</dbReference>
<evidence type="ECO:0000313" key="2">
    <source>
        <dbReference type="EMBL" id="TDQ85426.1"/>
    </source>
</evidence>
<comment type="caution">
    <text evidence="2">The sequence shown here is derived from an EMBL/GenBank/DDBJ whole genome shotgun (WGS) entry which is preliminary data.</text>
</comment>
<gene>
    <name evidence="2" type="ORF">A8950_0211</name>
</gene>
<dbReference type="NCBIfam" id="TIGR03725">
    <property type="entry name" value="T6A_YeaZ"/>
    <property type="match status" value="1"/>
</dbReference>
<evidence type="ECO:0000313" key="3">
    <source>
        <dbReference type="Proteomes" id="UP000295783"/>
    </source>
</evidence>
<dbReference type="Pfam" id="PF00814">
    <property type="entry name" value="TsaD"/>
    <property type="match status" value="1"/>
</dbReference>
<dbReference type="EMBL" id="SNYW01000002">
    <property type="protein sequence ID" value="TDQ85426.1"/>
    <property type="molecule type" value="Genomic_DNA"/>
</dbReference>
<name>A0A4R6WWP6_9PROT</name>
<reference evidence="2 3" key="1">
    <citation type="submission" date="2019-03" db="EMBL/GenBank/DDBJ databases">
        <title>Genomic Encyclopedia of Type Strains, Phase III (KMG-III): the genomes of soil and plant-associated and newly described type strains.</title>
        <authorList>
            <person name="Whitman W."/>
        </authorList>
    </citation>
    <scope>NUCLEOTIDE SEQUENCE [LARGE SCALE GENOMIC DNA]</scope>
    <source>
        <strain evidence="2 3">CGMCC 1.7660</strain>
    </source>
</reference>
<organism evidence="2 3">
    <name type="scientific">Dongia mobilis</name>
    <dbReference type="NCBI Taxonomy" id="578943"/>
    <lineage>
        <taxon>Bacteria</taxon>
        <taxon>Pseudomonadati</taxon>
        <taxon>Pseudomonadota</taxon>
        <taxon>Alphaproteobacteria</taxon>
        <taxon>Rhodospirillales</taxon>
        <taxon>Dongiaceae</taxon>
        <taxon>Dongia</taxon>
    </lineage>
</organism>
<keyword evidence="3" id="KW-1185">Reference proteome</keyword>
<evidence type="ECO:0000259" key="1">
    <source>
        <dbReference type="Pfam" id="PF00814"/>
    </source>
</evidence>
<sequence length="259" mass="25273">MPVTAKMTGGAAAQPPVPAPGSLVLALDAAGGACSVALARLTAAAPHFLAQESRAMQHGHAVALVPMIAAAMQAAGCAMADLDAIAVGIGPGGFTGLRIALATARGLGLALDRPVIGISSFQATARAAALASEPGGTDCVVLLDSRRAEPFAAWLAPDLTFREPPLLADATALSALLARATPPVLLGDGIASARALLGGDLPGAAQAVPAMADAAAILALAADSAGRYCQPALPVYLRAPDATLPPAAGDAPPSGAARP</sequence>
<dbReference type="Proteomes" id="UP000295783">
    <property type="component" value="Unassembled WGS sequence"/>
</dbReference>
<feature type="domain" description="Gcp-like" evidence="1">
    <location>
        <begin position="57"/>
        <end position="149"/>
    </location>
</feature>
<dbReference type="Gene3D" id="3.30.420.40">
    <property type="match status" value="2"/>
</dbReference>
<dbReference type="GO" id="GO:0002949">
    <property type="term" value="P:tRNA threonylcarbamoyladenosine modification"/>
    <property type="evidence" value="ECO:0007669"/>
    <property type="project" value="InterPro"/>
</dbReference>
<proteinExistence type="predicted"/>